<evidence type="ECO:0000256" key="2">
    <source>
        <dbReference type="ARBA" id="ARBA00008566"/>
    </source>
</evidence>
<feature type="transmembrane region" description="Helical" evidence="9">
    <location>
        <begin position="317"/>
        <end position="338"/>
    </location>
</feature>
<comment type="similarity">
    <text evidence="2">Belongs to the tellurite-resistance/dicarboxylate transporter (TDT) family.</text>
</comment>
<dbReference type="EMBL" id="JH930473">
    <property type="protein sequence ID" value="EKM54242.1"/>
    <property type="molecule type" value="Genomic_DNA"/>
</dbReference>
<evidence type="ECO:0000313" key="10">
    <source>
        <dbReference type="EMBL" id="EKM54242.1"/>
    </source>
</evidence>
<feature type="transmembrane region" description="Helical" evidence="9">
    <location>
        <begin position="125"/>
        <end position="153"/>
    </location>
</feature>
<dbReference type="RefSeq" id="XP_007396941.1">
    <property type="nucleotide sequence ID" value="XM_007396879.1"/>
</dbReference>
<dbReference type="GeneID" id="18916988"/>
<proteinExistence type="inferred from homology"/>
<dbReference type="InParanoid" id="K5WUU9"/>
<dbReference type="GO" id="GO:0005886">
    <property type="term" value="C:plasma membrane"/>
    <property type="evidence" value="ECO:0007669"/>
    <property type="project" value="UniProtKB-SubCell"/>
</dbReference>
<reference evidence="10 11" key="1">
    <citation type="journal article" date="2012" name="BMC Genomics">
        <title>Comparative genomics of the white-rot fungi, Phanerochaete carnosa and P. chrysosporium, to elucidate the genetic basis of the distinct wood types they colonize.</title>
        <authorList>
            <person name="Suzuki H."/>
            <person name="MacDonald J."/>
            <person name="Syed K."/>
            <person name="Salamov A."/>
            <person name="Hori C."/>
            <person name="Aerts A."/>
            <person name="Henrissat B."/>
            <person name="Wiebenga A."/>
            <person name="vanKuyk P.A."/>
            <person name="Barry K."/>
            <person name="Lindquist E."/>
            <person name="LaButti K."/>
            <person name="Lapidus A."/>
            <person name="Lucas S."/>
            <person name="Coutinho P."/>
            <person name="Gong Y."/>
            <person name="Samejima M."/>
            <person name="Mahadevan R."/>
            <person name="Abou-Zaid M."/>
            <person name="de Vries R.P."/>
            <person name="Igarashi K."/>
            <person name="Yadav J.S."/>
            <person name="Grigoriev I.V."/>
            <person name="Master E.R."/>
        </authorList>
    </citation>
    <scope>NUCLEOTIDE SEQUENCE [LARGE SCALE GENOMIC DNA]</scope>
    <source>
        <strain evidence="10 11">HHB-10118-sp</strain>
    </source>
</reference>
<keyword evidence="11" id="KW-1185">Reference proteome</keyword>
<feature type="transmembrane region" description="Helical" evidence="9">
    <location>
        <begin position="278"/>
        <end position="305"/>
    </location>
</feature>
<feature type="transmembrane region" description="Helical" evidence="9">
    <location>
        <begin position="165"/>
        <end position="185"/>
    </location>
</feature>
<keyword evidence="7 9" id="KW-0472">Membrane</keyword>
<keyword evidence="4" id="KW-1003">Cell membrane</keyword>
<dbReference type="FunCoup" id="K5WUU9">
    <property type="interactions" value="67"/>
</dbReference>
<dbReference type="Gene3D" id="1.50.10.150">
    <property type="entry name" value="Voltage-dependent anion channel"/>
    <property type="match status" value="1"/>
</dbReference>
<dbReference type="Pfam" id="PF03595">
    <property type="entry name" value="SLAC1"/>
    <property type="match status" value="1"/>
</dbReference>
<feature type="transmembrane region" description="Helical" evidence="9">
    <location>
        <begin position="55"/>
        <end position="76"/>
    </location>
</feature>
<dbReference type="HOGENOM" id="CLU_030057_6_0_1"/>
<dbReference type="KEGG" id="pco:PHACADRAFT_257955"/>
<keyword evidence="6 9" id="KW-1133">Transmembrane helix</keyword>
<feature type="transmembrane region" description="Helical" evidence="9">
    <location>
        <begin position="197"/>
        <end position="223"/>
    </location>
</feature>
<evidence type="ECO:0000256" key="3">
    <source>
        <dbReference type="ARBA" id="ARBA00022448"/>
    </source>
</evidence>
<dbReference type="OrthoDB" id="1099at2759"/>
<dbReference type="PANTHER" id="PTHR31686:SF1">
    <property type="entry name" value="SULFITE EFFLUX PUMP SSU1"/>
    <property type="match status" value="1"/>
</dbReference>
<dbReference type="InterPro" id="IPR038665">
    <property type="entry name" value="Voltage-dep_anion_channel_sf"/>
</dbReference>
<dbReference type="PANTHER" id="PTHR31686">
    <property type="match status" value="1"/>
</dbReference>
<organism evidence="10 11">
    <name type="scientific">Phanerochaete carnosa (strain HHB-10118-sp)</name>
    <name type="common">White-rot fungus</name>
    <name type="synonym">Peniophora carnosa</name>
    <dbReference type="NCBI Taxonomy" id="650164"/>
    <lineage>
        <taxon>Eukaryota</taxon>
        <taxon>Fungi</taxon>
        <taxon>Dikarya</taxon>
        <taxon>Basidiomycota</taxon>
        <taxon>Agaricomycotina</taxon>
        <taxon>Agaricomycetes</taxon>
        <taxon>Polyporales</taxon>
        <taxon>Phanerochaetaceae</taxon>
        <taxon>Phanerochaete</taxon>
    </lineage>
</organism>
<evidence type="ECO:0000313" key="11">
    <source>
        <dbReference type="Proteomes" id="UP000008370"/>
    </source>
</evidence>
<feature type="transmembrane region" description="Helical" evidence="9">
    <location>
        <begin position="96"/>
        <end position="113"/>
    </location>
</feature>
<evidence type="ECO:0000256" key="5">
    <source>
        <dbReference type="ARBA" id="ARBA00022692"/>
    </source>
</evidence>
<dbReference type="Proteomes" id="UP000008370">
    <property type="component" value="Unassembled WGS sequence"/>
</dbReference>
<evidence type="ECO:0000256" key="6">
    <source>
        <dbReference type="ARBA" id="ARBA00022989"/>
    </source>
</evidence>
<dbReference type="GO" id="GO:0000319">
    <property type="term" value="F:sulfite transmembrane transporter activity"/>
    <property type="evidence" value="ECO:0007669"/>
    <property type="project" value="TreeGrafter"/>
</dbReference>
<evidence type="ECO:0000256" key="4">
    <source>
        <dbReference type="ARBA" id="ARBA00022475"/>
    </source>
</evidence>
<evidence type="ECO:0000256" key="7">
    <source>
        <dbReference type="ARBA" id="ARBA00023136"/>
    </source>
</evidence>
<name>K5WUU9_PHACS</name>
<comment type="subcellular location">
    <subcellularLocation>
        <location evidence="1">Cell membrane</location>
        <topology evidence="1">Multi-pass membrane protein</topology>
    </subcellularLocation>
</comment>
<keyword evidence="3" id="KW-0813">Transport</keyword>
<gene>
    <name evidence="10" type="ORF">PHACADRAFT_257955</name>
</gene>
<evidence type="ECO:0000256" key="8">
    <source>
        <dbReference type="SAM" id="MobiDB-lite"/>
    </source>
</evidence>
<dbReference type="AlphaFoldDB" id="K5WUU9"/>
<accession>K5WUU9</accession>
<protein>
    <recommendedName>
        <fullName evidence="12">C4-dicarboxylate transporter/malic acid transport protein</fullName>
    </recommendedName>
</protein>
<feature type="region of interest" description="Disordered" evidence="8">
    <location>
        <begin position="388"/>
        <end position="419"/>
    </location>
</feature>
<dbReference type="InterPro" id="IPR004695">
    <property type="entry name" value="SLAC1/Mae1/Ssu1/TehA"/>
</dbReference>
<feature type="transmembrane region" description="Helical" evidence="9">
    <location>
        <begin position="24"/>
        <end position="43"/>
    </location>
</feature>
<evidence type="ECO:0000256" key="9">
    <source>
        <dbReference type="SAM" id="Phobius"/>
    </source>
</evidence>
<feature type="transmembrane region" description="Helical" evidence="9">
    <location>
        <begin position="344"/>
        <end position="365"/>
    </location>
</feature>
<keyword evidence="5 9" id="KW-0812">Transmembrane</keyword>
<feature type="compositionally biased region" description="Basic and acidic residues" evidence="8">
    <location>
        <begin position="392"/>
        <end position="405"/>
    </location>
</feature>
<evidence type="ECO:0000256" key="1">
    <source>
        <dbReference type="ARBA" id="ARBA00004651"/>
    </source>
</evidence>
<evidence type="ECO:0008006" key="12">
    <source>
        <dbReference type="Google" id="ProtNLM"/>
    </source>
</evidence>
<sequence>MEAKEIAPYTRKTKWRERIHNFSWHWHISVMATGVCSSLLHNFPYQPHNNALKIAALSLFLFDFVFFILLGIWAVARCMISPEDRGLMWTDPATSLFIGFFANGAAQLINAALSVNSDWGTGSKVLLYTLWGLWWLDCALSCFITLGLVHLMIGQKPHDLAEVRPVWMIPIITLVGMSVTGGLFARSLLPHSRIMAVLTISASFTMLAIGLSFTMMLTTAFLLRLYTYGPLNATVVLSTFTTVTPLGQGGYSMLLNGKVAAELFPIAPGSVSPLGGGAVYSFCACGAYMMWSMGLAWIAVSCCSIYTCARDLPRFSITHWCIVVPNAVFAALSLQLGVALDSGFFRVFGAVWTGAALSLWVATFIRTVMAIWDGSAFDKSGLTPAKSVGDGVEDKAGDDRLERADPSPIQVLPPLGSNDAESMAETLCFPEGALPSNDSPV</sequence>
<dbReference type="InterPro" id="IPR051629">
    <property type="entry name" value="Sulfite_efflux_TDT"/>
</dbReference>